<organism evidence="1 2">
    <name type="scientific">Melastoma candidum</name>
    <dbReference type="NCBI Taxonomy" id="119954"/>
    <lineage>
        <taxon>Eukaryota</taxon>
        <taxon>Viridiplantae</taxon>
        <taxon>Streptophyta</taxon>
        <taxon>Embryophyta</taxon>
        <taxon>Tracheophyta</taxon>
        <taxon>Spermatophyta</taxon>
        <taxon>Magnoliopsida</taxon>
        <taxon>eudicotyledons</taxon>
        <taxon>Gunneridae</taxon>
        <taxon>Pentapetalae</taxon>
        <taxon>rosids</taxon>
        <taxon>malvids</taxon>
        <taxon>Myrtales</taxon>
        <taxon>Melastomataceae</taxon>
        <taxon>Melastomatoideae</taxon>
        <taxon>Melastomateae</taxon>
        <taxon>Melastoma</taxon>
    </lineage>
</organism>
<gene>
    <name evidence="1" type="ORF">MLD38_001118</name>
</gene>
<dbReference type="Proteomes" id="UP001057402">
    <property type="component" value="Chromosome 1"/>
</dbReference>
<accession>A0ACB9SDT5</accession>
<protein>
    <submittedName>
        <fullName evidence="1">Uncharacterized protein</fullName>
    </submittedName>
</protein>
<name>A0ACB9SDT5_9MYRT</name>
<reference evidence="2" key="1">
    <citation type="journal article" date="2023" name="Front. Plant Sci.">
        <title>Chromosomal-level genome assembly of Melastoma candidum provides insights into trichome evolution.</title>
        <authorList>
            <person name="Zhong Y."/>
            <person name="Wu W."/>
            <person name="Sun C."/>
            <person name="Zou P."/>
            <person name="Liu Y."/>
            <person name="Dai S."/>
            <person name="Zhou R."/>
        </authorList>
    </citation>
    <scope>NUCLEOTIDE SEQUENCE [LARGE SCALE GENOMIC DNA]</scope>
</reference>
<comment type="caution">
    <text evidence="1">The sequence shown here is derived from an EMBL/GenBank/DDBJ whole genome shotgun (WGS) entry which is preliminary data.</text>
</comment>
<evidence type="ECO:0000313" key="2">
    <source>
        <dbReference type="Proteomes" id="UP001057402"/>
    </source>
</evidence>
<evidence type="ECO:0000313" key="1">
    <source>
        <dbReference type="EMBL" id="KAI4388823.1"/>
    </source>
</evidence>
<keyword evidence="2" id="KW-1185">Reference proteome</keyword>
<proteinExistence type="predicted"/>
<dbReference type="EMBL" id="CM042880">
    <property type="protein sequence ID" value="KAI4388823.1"/>
    <property type="molecule type" value="Genomic_DNA"/>
</dbReference>
<sequence>MQSIPGSSNPTTTTTSIGGGGGGGGRGGLARFRSAPTTWLDALLEEDEDEGDEDDPLKQNQCFTQLLTGNAPKGIDHEAGGRGFSISYGGGGGGSGGVPVPGFLRQNSLPGDLLGNLGYGGGGKRGRDDEFASLVRGEQSGASSSSGLMDLEVDRLFEDSGAAPCKFRAKRGCATHPRSIAERVRRTRISDRIRKLQELMPHMDKQINTADMLDEAVEYVKLLQKQIKELSEQQRNCTCKARECT</sequence>